<dbReference type="Proteomes" id="UP001497516">
    <property type="component" value="Chromosome 4"/>
</dbReference>
<keyword evidence="3" id="KW-1185">Reference proteome</keyword>
<name>A0AAV2E8K0_9ROSI</name>
<feature type="domain" description="Retrotransposon gag" evidence="1">
    <location>
        <begin position="44"/>
        <end position="90"/>
    </location>
</feature>
<dbReference type="EMBL" id="OZ034817">
    <property type="protein sequence ID" value="CAL1381830.1"/>
    <property type="molecule type" value="Genomic_DNA"/>
</dbReference>
<organism evidence="2 3">
    <name type="scientific">Linum trigynum</name>
    <dbReference type="NCBI Taxonomy" id="586398"/>
    <lineage>
        <taxon>Eukaryota</taxon>
        <taxon>Viridiplantae</taxon>
        <taxon>Streptophyta</taxon>
        <taxon>Embryophyta</taxon>
        <taxon>Tracheophyta</taxon>
        <taxon>Spermatophyta</taxon>
        <taxon>Magnoliopsida</taxon>
        <taxon>eudicotyledons</taxon>
        <taxon>Gunneridae</taxon>
        <taxon>Pentapetalae</taxon>
        <taxon>rosids</taxon>
        <taxon>fabids</taxon>
        <taxon>Malpighiales</taxon>
        <taxon>Linaceae</taxon>
        <taxon>Linum</taxon>
    </lineage>
</organism>
<sequence length="91" mass="10701">MIQNNIHCHELLSEEPGQYLLHFLKLTDGMKANGVPQDDVRLCLFPCSLIGKERKWLNRPPLLSITSWPDLMKKFMTRYYPPAKSCELQRR</sequence>
<dbReference type="InterPro" id="IPR005162">
    <property type="entry name" value="Retrotrans_gag_dom"/>
</dbReference>
<evidence type="ECO:0000259" key="1">
    <source>
        <dbReference type="Pfam" id="PF03732"/>
    </source>
</evidence>
<evidence type="ECO:0000313" key="2">
    <source>
        <dbReference type="EMBL" id="CAL1381830.1"/>
    </source>
</evidence>
<accession>A0AAV2E8K0</accession>
<dbReference type="AlphaFoldDB" id="A0AAV2E8K0"/>
<reference evidence="2 3" key="1">
    <citation type="submission" date="2024-04" db="EMBL/GenBank/DDBJ databases">
        <authorList>
            <person name="Fracassetti M."/>
        </authorList>
    </citation>
    <scope>NUCLEOTIDE SEQUENCE [LARGE SCALE GENOMIC DNA]</scope>
</reference>
<gene>
    <name evidence="2" type="ORF">LTRI10_LOCUS23185</name>
</gene>
<proteinExistence type="predicted"/>
<protein>
    <recommendedName>
        <fullName evidence="1">Retrotransposon gag domain-containing protein</fullName>
    </recommendedName>
</protein>
<dbReference type="Pfam" id="PF03732">
    <property type="entry name" value="Retrotrans_gag"/>
    <property type="match status" value="1"/>
</dbReference>
<evidence type="ECO:0000313" key="3">
    <source>
        <dbReference type="Proteomes" id="UP001497516"/>
    </source>
</evidence>